<organism evidence="7 8">
    <name type="scientific">Candidatus Tokpelaia hoelldobleri</name>
    <dbReference type="NCBI Taxonomy" id="1902579"/>
    <lineage>
        <taxon>Bacteria</taxon>
        <taxon>Pseudomonadati</taxon>
        <taxon>Pseudomonadota</taxon>
        <taxon>Alphaproteobacteria</taxon>
        <taxon>Hyphomicrobiales</taxon>
        <taxon>Candidatus Tokpelaia</taxon>
    </lineage>
</organism>
<dbReference type="InterPro" id="IPR001650">
    <property type="entry name" value="Helicase_C-like"/>
</dbReference>
<evidence type="ECO:0000256" key="4">
    <source>
        <dbReference type="ARBA" id="ARBA00022840"/>
    </source>
</evidence>
<dbReference type="GO" id="GO:0005524">
    <property type="term" value="F:ATP binding"/>
    <property type="evidence" value="ECO:0007669"/>
    <property type="project" value="UniProtKB-KW"/>
</dbReference>
<dbReference type="PROSITE" id="PS51192">
    <property type="entry name" value="HELICASE_ATP_BIND_1"/>
    <property type="match status" value="1"/>
</dbReference>
<dbReference type="GO" id="GO:0003676">
    <property type="term" value="F:nucleic acid binding"/>
    <property type="evidence" value="ECO:0007669"/>
    <property type="project" value="InterPro"/>
</dbReference>
<evidence type="ECO:0000256" key="3">
    <source>
        <dbReference type="ARBA" id="ARBA00022806"/>
    </source>
</evidence>
<dbReference type="PANTHER" id="PTHR43519:SF1">
    <property type="entry name" value="ATP-DEPENDENT RNA HELICASE HRPB"/>
    <property type="match status" value="1"/>
</dbReference>
<protein>
    <submittedName>
        <fullName evidence="7">ATP-dependent helicase HrpB</fullName>
    </submittedName>
</protein>
<dbReference type="InterPro" id="IPR027417">
    <property type="entry name" value="P-loop_NTPase"/>
</dbReference>
<dbReference type="SMART" id="SM00490">
    <property type="entry name" value="HELICc"/>
    <property type="match status" value="1"/>
</dbReference>
<dbReference type="InterPro" id="IPR011545">
    <property type="entry name" value="DEAD/DEAH_box_helicase_dom"/>
</dbReference>
<proteinExistence type="predicted"/>
<dbReference type="InterPro" id="IPR049614">
    <property type="entry name" value="HrpB_DEXH"/>
</dbReference>
<reference evidence="7 8" key="1">
    <citation type="journal article" date="2010" name="Science">
        <title>Genomic comparison of the ants Camponotus floridanus and Harpegnathos saltator.</title>
        <authorList>
            <person name="Bonasio R."/>
            <person name="Zhang G."/>
            <person name="Ye C."/>
            <person name="Mutti N.S."/>
            <person name="Fang X."/>
            <person name="Qin N."/>
            <person name="Donahue G."/>
            <person name="Yang P."/>
            <person name="Li Q."/>
            <person name="Li C."/>
            <person name="Zhang P."/>
            <person name="Huang Z."/>
            <person name="Berger S.L."/>
            <person name="Reinberg D."/>
            <person name="Wang J."/>
            <person name="Liebig J."/>
        </authorList>
    </citation>
    <scope>NUCLEOTIDE SEQUENCE [LARGE SCALE GENOMIC DNA]</scope>
    <source>
        <strain evidence="7 8">Hsal</strain>
    </source>
</reference>
<dbReference type="AlphaFoldDB" id="A0A1U9JV40"/>
<keyword evidence="3 7" id="KW-0347">Helicase</keyword>
<sequence length="818" mass="87644">MKQALPILPVTEAFPAVDDALVNTGQEVLVAPPGAGKSTLLPLHLLRASWRGGGQILLLEPRRLAARAVARRMAALLGEKAGQTVGYRMRMEQAVSAQTRILVITEGVFTRMVLDDPALKGIAAVIFDEFHERSLDADFGLALALDIRGALRPDLRLLVMSATLDGARVAALMDDAPVVTGTGRGFPVDVRYQPRKADERIEDAVAAAVRQALAQEEGSILAFLPGQREIERVKALLGEHVPANVDITPLYGALDAAMQDAAIRPAVSGRRKVVLATSIAESSLTIAGVRIVIDSGLARVPVFEPATGLTRLETVRASRASVEQRAGRAGRDRAGLAIRLWHAGQTAAVPPHSVPEILAADLSSLVLDCAAFGVSEPAGLRFLDTPPEPALQEAHALLLRLEALDENGRLTQTGKAMRKLSLPVQLAHMVTNAVQRGAGLIAAQLALVLSERGLGGMDVDLDRRLAQFRGDKGERAARAQRLARQIAAAAGAGGANGKAVEPAGSLLLDAWPDRVAKARGETGRFVLANGRGGQVDTALSLSQAGWLVVAELAGKLNNARILSAAVVDEETIRERLAPEISIAADYFYEPQSRTLRCQRQERLGAIVLTVRQLPAPAGEAADEAWIAAVKNHGLDILPWTDEARNLRRRLYWLHKGLGEPWPDVSDTALLAALEVWLLPYLNGAARLGPSMLVNALMGLVPYALQRQVDVLAPTHFTVPTGSRIAIRYDGEAPVLSVRVQELFGLAKHPAIASDSVPLVVELLSPAGRPIQITGDLPGFWRGSWRDVLADMRGRYPKHIWPDDPLQAAPTRRAKPGKN</sequence>
<name>A0A1U9JV40_9HYPH</name>
<dbReference type="SMART" id="SM00847">
    <property type="entry name" value="HA2"/>
    <property type="match status" value="1"/>
</dbReference>
<dbReference type="PIRSF" id="PIRSF005496">
    <property type="entry name" value="ATP_hel_hrpB"/>
    <property type="match status" value="1"/>
</dbReference>
<keyword evidence="4" id="KW-0067">ATP-binding</keyword>
<dbReference type="InterPro" id="IPR010225">
    <property type="entry name" value="HrpB"/>
</dbReference>
<dbReference type="Pfam" id="PF00271">
    <property type="entry name" value="Helicase_C"/>
    <property type="match status" value="1"/>
</dbReference>
<dbReference type="InterPro" id="IPR014001">
    <property type="entry name" value="Helicase_ATP-bd"/>
</dbReference>
<dbReference type="EMBL" id="CP017315">
    <property type="protein sequence ID" value="AQS41718.1"/>
    <property type="molecule type" value="Genomic_DNA"/>
</dbReference>
<dbReference type="Pfam" id="PF04408">
    <property type="entry name" value="WHD_HA2"/>
    <property type="match status" value="1"/>
</dbReference>
<evidence type="ECO:0000259" key="6">
    <source>
        <dbReference type="PROSITE" id="PS51194"/>
    </source>
</evidence>
<dbReference type="KEGG" id="thd:BHV28_10240"/>
<evidence type="ECO:0000313" key="8">
    <source>
        <dbReference type="Proteomes" id="UP000188912"/>
    </source>
</evidence>
<evidence type="ECO:0000259" key="5">
    <source>
        <dbReference type="PROSITE" id="PS51192"/>
    </source>
</evidence>
<dbReference type="InterPro" id="IPR048333">
    <property type="entry name" value="HA2_WH"/>
</dbReference>
<dbReference type="Proteomes" id="UP000188912">
    <property type="component" value="Chromosome"/>
</dbReference>
<dbReference type="SMART" id="SM00487">
    <property type="entry name" value="DEXDc"/>
    <property type="match status" value="1"/>
</dbReference>
<dbReference type="PANTHER" id="PTHR43519">
    <property type="entry name" value="ATP-DEPENDENT RNA HELICASE HRPB"/>
    <property type="match status" value="1"/>
</dbReference>
<accession>A0A1U9JV40</accession>
<dbReference type="FunFam" id="3.40.50.300:FF:002125">
    <property type="entry name" value="ATP-dependent helicase HrpB"/>
    <property type="match status" value="1"/>
</dbReference>
<dbReference type="Pfam" id="PF08482">
    <property type="entry name" value="HrpB_C"/>
    <property type="match status" value="1"/>
</dbReference>
<keyword evidence="8" id="KW-1185">Reference proteome</keyword>
<dbReference type="Gene3D" id="1.20.120.1080">
    <property type="match status" value="1"/>
</dbReference>
<keyword evidence="1" id="KW-0547">Nucleotide-binding</keyword>
<dbReference type="SUPFAM" id="SSF52540">
    <property type="entry name" value="P-loop containing nucleoside triphosphate hydrolases"/>
    <property type="match status" value="1"/>
</dbReference>
<dbReference type="Pfam" id="PF00270">
    <property type="entry name" value="DEAD"/>
    <property type="match status" value="1"/>
</dbReference>
<evidence type="ECO:0000256" key="1">
    <source>
        <dbReference type="ARBA" id="ARBA00022741"/>
    </source>
</evidence>
<dbReference type="PROSITE" id="PS51194">
    <property type="entry name" value="HELICASE_CTER"/>
    <property type="match status" value="1"/>
</dbReference>
<feature type="domain" description="Helicase ATP-binding" evidence="5">
    <location>
        <begin position="18"/>
        <end position="182"/>
    </location>
</feature>
<feature type="domain" description="Helicase C-terminal" evidence="6">
    <location>
        <begin position="200"/>
        <end position="373"/>
    </location>
</feature>
<gene>
    <name evidence="7" type="ORF">BHV28_10240</name>
</gene>
<dbReference type="CDD" id="cd17990">
    <property type="entry name" value="DEXHc_HrpB"/>
    <property type="match status" value="1"/>
</dbReference>
<evidence type="ECO:0000256" key="2">
    <source>
        <dbReference type="ARBA" id="ARBA00022801"/>
    </source>
</evidence>
<dbReference type="NCBIfam" id="TIGR01970">
    <property type="entry name" value="DEAH_box_HrpB"/>
    <property type="match status" value="1"/>
</dbReference>
<dbReference type="InterPro" id="IPR007502">
    <property type="entry name" value="Helicase-assoc_dom"/>
</dbReference>
<dbReference type="CDD" id="cd18791">
    <property type="entry name" value="SF2_C_RHA"/>
    <property type="match status" value="1"/>
</dbReference>
<dbReference type="InterPro" id="IPR013689">
    <property type="entry name" value="RNA_helicase_ATP-dep_HrpB_C"/>
</dbReference>
<dbReference type="Gene3D" id="3.40.50.300">
    <property type="entry name" value="P-loop containing nucleotide triphosphate hydrolases"/>
    <property type="match status" value="2"/>
</dbReference>
<evidence type="ECO:0000313" key="7">
    <source>
        <dbReference type="EMBL" id="AQS41718.1"/>
    </source>
</evidence>
<dbReference type="STRING" id="1902579.BHV28_10240"/>
<dbReference type="GO" id="GO:0004386">
    <property type="term" value="F:helicase activity"/>
    <property type="evidence" value="ECO:0007669"/>
    <property type="project" value="UniProtKB-KW"/>
</dbReference>
<reference evidence="7 8" key="2">
    <citation type="journal article" date="2016" name="Sci. Rep.">
        <title>The genome of Rhizobiales bacteria in predatory ants reveals urease gene functions but no genes for nitrogen fixation.</title>
        <authorList>
            <person name="Neuvonen M.M."/>
            <person name="Tamarit D."/>
            <person name="Naslund K."/>
            <person name="Liebig J."/>
            <person name="Feldhaar H."/>
            <person name="Moran N.A."/>
            <person name="Guy L."/>
            <person name="Andersson S.G."/>
        </authorList>
    </citation>
    <scope>NUCLEOTIDE SEQUENCE [LARGE SCALE GENOMIC DNA]</scope>
    <source>
        <strain evidence="7 8">Hsal</strain>
    </source>
</reference>
<keyword evidence="2" id="KW-0378">Hydrolase</keyword>
<dbReference type="GO" id="GO:0016787">
    <property type="term" value="F:hydrolase activity"/>
    <property type="evidence" value="ECO:0007669"/>
    <property type="project" value="UniProtKB-KW"/>
</dbReference>